<keyword evidence="6" id="KW-0813">Transport</keyword>
<dbReference type="AlphaFoldDB" id="A0A8T0E0E4"/>
<keyword evidence="1 5" id="KW-0812">Transmembrane</keyword>
<name>A0A8T0E0E4_ARGBR</name>
<dbReference type="Gene3D" id="1.20.1250.20">
    <property type="entry name" value="MFS general substrate transporter like domains"/>
    <property type="match status" value="1"/>
</dbReference>
<evidence type="ECO:0000256" key="3">
    <source>
        <dbReference type="ARBA" id="ARBA00023136"/>
    </source>
</evidence>
<feature type="transmembrane region" description="Helical" evidence="5">
    <location>
        <begin position="55"/>
        <end position="75"/>
    </location>
</feature>
<feature type="transmembrane region" description="Helical" evidence="5">
    <location>
        <begin position="217"/>
        <end position="238"/>
    </location>
</feature>
<reference evidence="6" key="1">
    <citation type="journal article" date="2020" name="bioRxiv">
        <title>Chromosome-level reference genome of the European wasp spider Argiope bruennichi: a resource for studies on range expansion and evolutionary adaptation.</title>
        <authorList>
            <person name="Sheffer M.M."/>
            <person name="Hoppe A."/>
            <person name="Krehenwinkel H."/>
            <person name="Uhl G."/>
            <person name="Kuss A.W."/>
            <person name="Jensen L."/>
            <person name="Jensen C."/>
            <person name="Gillespie R.G."/>
            <person name="Hoff K.J."/>
            <person name="Prost S."/>
        </authorList>
    </citation>
    <scope>NUCLEOTIDE SEQUENCE</scope>
</reference>
<keyword evidence="6" id="KW-0762">Sugar transport</keyword>
<evidence type="ECO:0000256" key="4">
    <source>
        <dbReference type="SAM" id="MobiDB-lite"/>
    </source>
</evidence>
<comment type="caution">
    <text evidence="6">The sequence shown here is derived from an EMBL/GenBank/DDBJ whole genome shotgun (WGS) entry which is preliminary data.</text>
</comment>
<dbReference type="PANTHER" id="PTHR23121">
    <property type="entry name" value="SODIUM-DEPENDENT GLUCOSE TRANSPORTER 1"/>
    <property type="match status" value="1"/>
</dbReference>
<evidence type="ECO:0000256" key="5">
    <source>
        <dbReference type="SAM" id="Phobius"/>
    </source>
</evidence>
<feature type="transmembrane region" description="Helical" evidence="5">
    <location>
        <begin position="103"/>
        <end position="126"/>
    </location>
</feature>
<organism evidence="6 7">
    <name type="scientific">Argiope bruennichi</name>
    <name type="common">Wasp spider</name>
    <name type="synonym">Aranea bruennichi</name>
    <dbReference type="NCBI Taxonomy" id="94029"/>
    <lineage>
        <taxon>Eukaryota</taxon>
        <taxon>Metazoa</taxon>
        <taxon>Ecdysozoa</taxon>
        <taxon>Arthropoda</taxon>
        <taxon>Chelicerata</taxon>
        <taxon>Arachnida</taxon>
        <taxon>Araneae</taxon>
        <taxon>Araneomorphae</taxon>
        <taxon>Entelegynae</taxon>
        <taxon>Araneoidea</taxon>
        <taxon>Araneidae</taxon>
        <taxon>Argiope</taxon>
    </lineage>
</organism>
<feature type="region of interest" description="Disordered" evidence="4">
    <location>
        <begin position="376"/>
        <end position="509"/>
    </location>
</feature>
<dbReference type="PANTHER" id="PTHR23121:SF10">
    <property type="entry name" value="MAJOR FACILITATOR SUPERFAMILY DOMAIN-CONTAINING PROTEIN 4A"/>
    <property type="match status" value="1"/>
</dbReference>
<reference evidence="6" key="2">
    <citation type="submission" date="2020-06" db="EMBL/GenBank/DDBJ databases">
        <authorList>
            <person name="Sheffer M."/>
        </authorList>
    </citation>
    <scope>NUCLEOTIDE SEQUENCE</scope>
</reference>
<dbReference type="Proteomes" id="UP000807504">
    <property type="component" value="Unassembled WGS sequence"/>
</dbReference>
<feature type="transmembrane region" description="Helical" evidence="5">
    <location>
        <begin position="190"/>
        <end position="210"/>
    </location>
</feature>
<feature type="compositionally biased region" description="Basic and acidic residues" evidence="4">
    <location>
        <begin position="500"/>
        <end position="509"/>
    </location>
</feature>
<feature type="transmembrane region" description="Helical" evidence="5">
    <location>
        <begin position="16"/>
        <end position="43"/>
    </location>
</feature>
<gene>
    <name evidence="6" type="ORF">HNY73_021757</name>
</gene>
<evidence type="ECO:0000313" key="6">
    <source>
        <dbReference type="EMBL" id="KAF8763585.1"/>
    </source>
</evidence>
<evidence type="ECO:0000256" key="1">
    <source>
        <dbReference type="ARBA" id="ARBA00022692"/>
    </source>
</evidence>
<dbReference type="EMBL" id="JABXBU010002231">
    <property type="protein sequence ID" value="KAF8763585.1"/>
    <property type="molecule type" value="Genomic_DNA"/>
</dbReference>
<proteinExistence type="predicted"/>
<feature type="transmembrane region" description="Helical" evidence="5">
    <location>
        <begin position="306"/>
        <end position="333"/>
    </location>
</feature>
<feature type="compositionally biased region" description="Basic and acidic residues" evidence="4">
    <location>
        <begin position="425"/>
        <end position="488"/>
    </location>
</feature>
<keyword evidence="7" id="KW-1185">Reference proteome</keyword>
<feature type="transmembrane region" description="Helical" evidence="5">
    <location>
        <begin position="244"/>
        <end position="267"/>
    </location>
</feature>
<keyword evidence="2 5" id="KW-1133">Transmembrane helix</keyword>
<sequence length="509" mass="58044">MIAAVTAIGVPFCKNIVTLIATFFVAGFCLSVLDVGFNTYLLFLWKGECHLYFQVLSFIYGMGSIIGPVLARSFIEDIEAAQNSNSTEAVDVILGTIRMPKLMYAYVFLSCMIAIVTILWIIMMICPSACFRTDRKLGLSTRIETKTFFVFGIVTTVLLAFITGSIDLGYQHMLATFVFTAYGLSTTQSADLTFTFWICYTFGSLIAVFLSFRFHPFCMILCNLLTETISAVILIFLAERSHSYMFLGNALLGFGASSLFACTVLWFNSYVKITHKIMAVILLAEAIAEMVIPEMLGAVLRYNFRGLFYFVLAVPLTYFVIFMIQCVFFFPYGEKYTSDYGKKKKQSRYRTCPIYLYPPLKIASMDSQTDFDEEELGEIFEPRSKESMTQTDVEKKKRPNALQQAPKFKGTCKDSDTQTISDEDQDKKKEDDSETSKDESIKVVDSEELEKKDSPRDEEKEKSKDEEKEKSKDEEKEKSKDEEKEKSKDRKKSVFGSLFQKKEKEEEEK</sequence>
<accession>A0A8T0E0E4</accession>
<evidence type="ECO:0000256" key="2">
    <source>
        <dbReference type="ARBA" id="ARBA00022989"/>
    </source>
</evidence>
<feature type="transmembrane region" description="Helical" evidence="5">
    <location>
        <begin position="279"/>
        <end position="300"/>
    </location>
</feature>
<dbReference type="SUPFAM" id="SSF103473">
    <property type="entry name" value="MFS general substrate transporter"/>
    <property type="match status" value="1"/>
</dbReference>
<keyword evidence="3 5" id="KW-0472">Membrane</keyword>
<dbReference type="InterPro" id="IPR036259">
    <property type="entry name" value="MFS_trans_sf"/>
</dbReference>
<protein>
    <submittedName>
        <fullName evidence="6">Sodium-dependent glucose transporter 1 like protein</fullName>
    </submittedName>
</protein>
<feature type="transmembrane region" description="Helical" evidence="5">
    <location>
        <begin position="147"/>
        <end position="170"/>
    </location>
</feature>
<evidence type="ECO:0000313" key="7">
    <source>
        <dbReference type="Proteomes" id="UP000807504"/>
    </source>
</evidence>